<dbReference type="GO" id="GO:0005763">
    <property type="term" value="C:mitochondrial small ribosomal subunit"/>
    <property type="evidence" value="ECO:0007669"/>
    <property type="project" value="TreeGrafter"/>
</dbReference>
<sequence length="687" mass="77411">MLAVRRIGGPCSRCRQDLLHLFEYGFVGPSAVWRAPAHAGFAPLRSLHASRSRKPSSQPAQRRAFSTTEASAQEATPEGSQNPKEIETIVRQAKALFGDTLPKNYLSPDEYKVYERLFGAPLRETTPQDVGIPFKNENSGPALLREAPDGTLEEVEYDYTPSTDPEAFEDDQEPDPQDEEAHMEAEEAELEAEEARLQGEEAIRDDLPKDPRLDYLDIVAKNQREYDALLKLKADFEAASVQALQEEERQRAAEAEPQEAWPWPEEEQVKTAELSREEEERQAYRGRIVAQWDELDSGLKIHELTAEGRFRTNPTTIQIPKHQVVDPITELLQRTDPTHLKESAEAVFGGRGLPFSARTPHNMLNVRQVGIALQATQGHMSEIEADAYIATVLPTLYATATSVLNEVRKRLGNKWLWELIDKHDGLGPRVLDAGSGGAAMLAWQHIVADERQAMMSERPSPKNIEAMISFEEEPAEPAEGAEPTEPTASPTPRGQRTVLVDSNFLRHRVSTLLENTTFLPRLPDYLHSAENVERQLDAPAEPMQRKTYDVIIASHMLMGLSRQHKRKELIDNLWAHLNPDGGVLIVIEKGHPRGFEAVADVRQRMLDEFIVAPGEKYNPEDLVEAEDDGSRGKKRKAVRRIKEPGMIIAPCTNHATCPMYPRPGYTHGRKDFCHFGQRFIRPPFFQR</sequence>
<feature type="compositionally biased region" description="Acidic residues" evidence="8">
    <location>
        <begin position="166"/>
        <end position="178"/>
    </location>
</feature>
<proteinExistence type="predicted"/>
<dbReference type="VEuPathDB" id="FungiDB:MAPG_02058"/>
<feature type="region of interest" description="Disordered" evidence="8">
    <location>
        <begin position="47"/>
        <end position="84"/>
    </location>
</feature>
<dbReference type="PANTHER" id="PTHR13184">
    <property type="entry name" value="37S RIBOSOMAL PROTEIN S22"/>
    <property type="match status" value="1"/>
</dbReference>
<accession>A0A0H2TN61</accession>
<dbReference type="GO" id="GO:0008168">
    <property type="term" value="F:methyltransferase activity"/>
    <property type="evidence" value="ECO:0007669"/>
    <property type="project" value="InterPro"/>
</dbReference>
<name>A0A0H2TN61_MAGP6</name>
<keyword evidence="2" id="KW-0479">Metal-binding</keyword>
<dbReference type="OrthoDB" id="421327at2759"/>
<evidence type="ECO:0000313" key="9">
    <source>
        <dbReference type="EMBL" id="KLU82991.1"/>
    </source>
</evidence>
<dbReference type="GO" id="GO:0006412">
    <property type="term" value="P:translation"/>
    <property type="evidence" value="ECO:0007669"/>
    <property type="project" value="InterPro"/>
</dbReference>
<dbReference type="SUPFAM" id="SSF53335">
    <property type="entry name" value="S-adenosyl-L-methionine-dependent methyltransferases"/>
    <property type="match status" value="1"/>
</dbReference>
<evidence type="ECO:0008006" key="10">
    <source>
        <dbReference type="Google" id="ProtNLM"/>
    </source>
</evidence>
<keyword evidence="4" id="KW-0408">Iron</keyword>
<keyword evidence="6" id="KW-0496">Mitochondrion</keyword>
<dbReference type="InterPro" id="IPR015324">
    <property type="entry name" value="Ribosomal_Rsm22-like"/>
</dbReference>
<protein>
    <recommendedName>
        <fullName evidence="10">37S ribosomal protein Rsm22</fullName>
    </recommendedName>
</protein>
<dbReference type="Pfam" id="PF09243">
    <property type="entry name" value="Rsm22"/>
    <property type="match status" value="1"/>
</dbReference>
<feature type="compositionally biased region" description="Low complexity" evidence="8">
    <location>
        <begin position="477"/>
        <end position="492"/>
    </location>
</feature>
<organism evidence="9">
    <name type="scientific">Magnaporthiopsis poae (strain ATCC 64411 / 73-15)</name>
    <name type="common">Kentucky bluegrass fungus</name>
    <name type="synonym">Magnaporthe poae</name>
    <dbReference type="NCBI Taxonomy" id="644358"/>
    <lineage>
        <taxon>Eukaryota</taxon>
        <taxon>Fungi</taxon>
        <taxon>Dikarya</taxon>
        <taxon>Ascomycota</taxon>
        <taxon>Pezizomycotina</taxon>
        <taxon>Sordariomycetes</taxon>
        <taxon>Sordariomycetidae</taxon>
        <taxon>Magnaporthales</taxon>
        <taxon>Magnaporthaceae</taxon>
        <taxon>Magnaporthiopsis</taxon>
    </lineage>
</organism>
<dbReference type="GO" id="GO:0051536">
    <property type="term" value="F:iron-sulfur cluster binding"/>
    <property type="evidence" value="ECO:0007669"/>
    <property type="project" value="UniProtKB-KW"/>
</dbReference>
<evidence type="ECO:0000256" key="7">
    <source>
        <dbReference type="ARBA" id="ARBA00045681"/>
    </source>
</evidence>
<evidence type="ECO:0000256" key="6">
    <source>
        <dbReference type="ARBA" id="ARBA00023128"/>
    </source>
</evidence>
<feature type="non-terminal residue" evidence="9">
    <location>
        <position position="687"/>
    </location>
</feature>
<comment type="function">
    <text evidence="7">Mitochondrial ribosome (mitoribosome) assembly factor. Binds at the interface of the head and body domains of the mitochondrial small ribosomal subunit (mt-SSU), occluding the mRNA channel and preventing compaction of the head domain towards the body. Probable inactive methyltransferase: retains the characteristic folding and ability to bind S-adenosyl-L-methionine, but it probably lost its methyltransferase activity.</text>
</comment>
<evidence type="ECO:0000256" key="8">
    <source>
        <dbReference type="SAM" id="MobiDB-lite"/>
    </source>
</evidence>
<evidence type="ECO:0000256" key="2">
    <source>
        <dbReference type="ARBA" id="ARBA00022723"/>
    </source>
</evidence>
<feature type="region of interest" description="Disordered" evidence="8">
    <location>
        <begin position="247"/>
        <end position="270"/>
    </location>
</feature>
<dbReference type="GO" id="GO:0003735">
    <property type="term" value="F:structural constituent of ribosome"/>
    <property type="evidence" value="ECO:0007669"/>
    <property type="project" value="TreeGrafter"/>
</dbReference>
<feature type="region of interest" description="Disordered" evidence="8">
    <location>
        <begin position="157"/>
        <end position="194"/>
    </location>
</feature>
<comment type="subcellular location">
    <subcellularLocation>
        <location evidence="1">Mitochondrion</location>
    </subcellularLocation>
</comment>
<evidence type="ECO:0000256" key="1">
    <source>
        <dbReference type="ARBA" id="ARBA00004173"/>
    </source>
</evidence>
<dbReference type="InterPro" id="IPR052571">
    <property type="entry name" value="Mt_RNA_Methyltransferase"/>
</dbReference>
<dbReference type="Gene3D" id="3.40.50.150">
    <property type="entry name" value="Vaccinia Virus protein VP39"/>
    <property type="match status" value="1"/>
</dbReference>
<feature type="compositionally biased region" description="Polar residues" evidence="8">
    <location>
        <begin position="55"/>
        <end position="83"/>
    </location>
</feature>
<evidence type="ECO:0000256" key="5">
    <source>
        <dbReference type="ARBA" id="ARBA00023014"/>
    </source>
</evidence>
<dbReference type="PANTHER" id="PTHR13184:SF5">
    <property type="entry name" value="METHYLTRANSFERASE-LIKE PROTEIN 17, MITOCHONDRIAL"/>
    <property type="match status" value="1"/>
</dbReference>
<keyword evidence="3" id="KW-0809">Transit peptide</keyword>
<dbReference type="EMBL" id="GL876967">
    <property type="protein sequence ID" value="KLU82991.1"/>
    <property type="molecule type" value="Genomic_DNA"/>
</dbReference>
<reference evidence="9" key="1">
    <citation type="submission" date="2010-05" db="EMBL/GenBank/DDBJ databases">
        <title>The Genome Sequence of Magnaporthe poae strain ATCC 64411.</title>
        <authorList>
            <consortium name="The Broad Institute Genome Sequencing Platform"/>
            <consortium name="Broad Institute Genome Sequencing Center for Infectious Disease"/>
            <person name="Ma L.-J."/>
            <person name="Dead R."/>
            <person name="Young S."/>
            <person name="Zeng Q."/>
            <person name="Koehrsen M."/>
            <person name="Alvarado L."/>
            <person name="Berlin A."/>
            <person name="Chapman S.B."/>
            <person name="Chen Z."/>
            <person name="Freedman E."/>
            <person name="Gellesch M."/>
            <person name="Goldberg J."/>
            <person name="Griggs A."/>
            <person name="Gujja S."/>
            <person name="Heilman E.R."/>
            <person name="Heiman D."/>
            <person name="Hepburn T."/>
            <person name="Howarth C."/>
            <person name="Jen D."/>
            <person name="Larson L."/>
            <person name="Mehta T."/>
            <person name="Neiman D."/>
            <person name="Pearson M."/>
            <person name="Roberts A."/>
            <person name="Saif S."/>
            <person name="Shea T."/>
            <person name="Shenoy N."/>
            <person name="Sisk P."/>
            <person name="Stolte C."/>
            <person name="Sykes S."/>
            <person name="Walk T."/>
            <person name="White J."/>
            <person name="Yandava C."/>
            <person name="Haas B."/>
            <person name="Nusbaum C."/>
            <person name="Birren B."/>
        </authorList>
    </citation>
    <scope>NUCLEOTIDE SEQUENCE</scope>
    <source>
        <strain evidence="9">ATCC 64411</strain>
    </source>
</reference>
<evidence type="ECO:0000256" key="3">
    <source>
        <dbReference type="ARBA" id="ARBA00022946"/>
    </source>
</evidence>
<gene>
    <name evidence="9" type="ORF">MAPG_02058</name>
</gene>
<reference evidence="9" key="2">
    <citation type="submission" date="2011-03" db="EMBL/GenBank/DDBJ databases">
        <title>Annotation of Magnaporthe poae ATCC 64411.</title>
        <authorList>
            <person name="Ma L.-J."/>
            <person name="Dead R."/>
            <person name="Young S.K."/>
            <person name="Zeng Q."/>
            <person name="Gargeya S."/>
            <person name="Fitzgerald M."/>
            <person name="Haas B."/>
            <person name="Abouelleil A."/>
            <person name="Alvarado L."/>
            <person name="Arachchi H.M."/>
            <person name="Berlin A."/>
            <person name="Brown A."/>
            <person name="Chapman S.B."/>
            <person name="Chen Z."/>
            <person name="Dunbar C."/>
            <person name="Freedman E."/>
            <person name="Gearin G."/>
            <person name="Gellesch M."/>
            <person name="Goldberg J."/>
            <person name="Griggs A."/>
            <person name="Gujja S."/>
            <person name="Heiman D."/>
            <person name="Howarth C."/>
            <person name="Larson L."/>
            <person name="Lui A."/>
            <person name="MacDonald P.J.P."/>
            <person name="Mehta T."/>
            <person name="Montmayeur A."/>
            <person name="Murphy C."/>
            <person name="Neiman D."/>
            <person name="Pearson M."/>
            <person name="Priest M."/>
            <person name="Roberts A."/>
            <person name="Saif S."/>
            <person name="Shea T."/>
            <person name="Shenoy N."/>
            <person name="Sisk P."/>
            <person name="Stolte C."/>
            <person name="Sykes S."/>
            <person name="Yandava C."/>
            <person name="Wortman J."/>
            <person name="Nusbaum C."/>
            <person name="Birren B."/>
        </authorList>
    </citation>
    <scope>NUCLEOTIDE SEQUENCE</scope>
    <source>
        <strain evidence="9">ATCC 64411</strain>
    </source>
</reference>
<dbReference type="AlphaFoldDB" id="A0A0H2TN61"/>
<dbReference type="GO" id="GO:0046872">
    <property type="term" value="F:metal ion binding"/>
    <property type="evidence" value="ECO:0007669"/>
    <property type="project" value="UniProtKB-KW"/>
</dbReference>
<evidence type="ECO:0000256" key="4">
    <source>
        <dbReference type="ARBA" id="ARBA00023004"/>
    </source>
</evidence>
<dbReference type="InterPro" id="IPR029063">
    <property type="entry name" value="SAM-dependent_MTases_sf"/>
</dbReference>
<keyword evidence="5" id="KW-0411">Iron-sulfur</keyword>
<feature type="region of interest" description="Disordered" evidence="8">
    <location>
        <begin position="473"/>
        <end position="495"/>
    </location>
</feature>